<evidence type="ECO:0000256" key="2">
    <source>
        <dbReference type="ARBA" id="ARBA00021549"/>
    </source>
</evidence>
<dbReference type="Proteomes" id="UP000199317">
    <property type="component" value="Unassembled WGS sequence"/>
</dbReference>
<evidence type="ECO:0000256" key="8">
    <source>
        <dbReference type="ARBA" id="ARBA00023136"/>
    </source>
</evidence>
<evidence type="ECO:0000256" key="4">
    <source>
        <dbReference type="ARBA" id="ARBA00022481"/>
    </source>
</evidence>
<dbReference type="Pfam" id="PF12019">
    <property type="entry name" value="GspH"/>
    <property type="match status" value="1"/>
</dbReference>
<dbReference type="AlphaFoldDB" id="A0A1H0MZH8"/>
<evidence type="ECO:0000256" key="7">
    <source>
        <dbReference type="ARBA" id="ARBA00022989"/>
    </source>
</evidence>
<accession>A0A1H0MZH8</accession>
<dbReference type="RefSeq" id="WP_092832645.1">
    <property type="nucleotide sequence ID" value="NZ_CP028290.1"/>
</dbReference>
<comment type="similarity">
    <text evidence="9">Belongs to the GSP H family.</text>
</comment>
<reference evidence="14" key="1">
    <citation type="submission" date="2016-10" db="EMBL/GenBank/DDBJ databases">
        <authorList>
            <person name="Varghese N."/>
            <person name="Submissions S."/>
        </authorList>
    </citation>
    <scope>NUCLEOTIDE SEQUENCE [LARGE SCALE GENOMIC DNA]</scope>
    <source>
        <strain evidence="14">DSM 17101</strain>
    </source>
</reference>
<dbReference type="EMBL" id="FNJL01000004">
    <property type="protein sequence ID" value="SDO85676.1"/>
    <property type="molecule type" value="Genomic_DNA"/>
</dbReference>
<keyword evidence="4" id="KW-0488">Methylation</keyword>
<gene>
    <name evidence="13" type="ORF">SAMN04489708_104130</name>
</gene>
<dbReference type="GO" id="GO:0015628">
    <property type="term" value="P:protein secretion by the type II secretion system"/>
    <property type="evidence" value="ECO:0007669"/>
    <property type="project" value="InterPro"/>
</dbReference>
<evidence type="ECO:0000256" key="9">
    <source>
        <dbReference type="ARBA" id="ARBA00025772"/>
    </source>
</evidence>
<comment type="subcellular location">
    <subcellularLocation>
        <location evidence="1">Cell inner membrane</location>
        <topology evidence="1">Single-pass membrane protein</topology>
    </subcellularLocation>
</comment>
<protein>
    <recommendedName>
        <fullName evidence="2">Type II secretion system protein H</fullName>
    </recommendedName>
    <alternativeName>
        <fullName evidence="10">General secretion pathway protein H</fullName>
    </alternativeName>
</protein>
<evidence type="ECO:0000313" key="13">
    <source>
        <dbReference type="EMBL" id="SDO85676.1"/>
    </source>
</evidence>
<evidence type="ECO:0000256" key="11">
    <source>
        <dbReference type="SAM" id="Phobius"/>
    </source>
</evidence>
<feature type="domain" description="General secretion pathway GspH" evidence="12">
    <location>
        <begin position="42"/>
        <end position="136"/>
    </location>
</feature>
<keyword evidence="5" id="KW-0997">Cell inner membrane</keyword>
<evidence type="ECO:0000256" key="3">
    <source>
        <dbReference type="ARBA" id="ARBA00022475"/>
    </source>
</evidence>
<keyword evidence="3" id="KW-1003">Cell membrane</keyword>
<sequence>MRRERGFTLVELLVVFAIMALVVGLAPLAFERLREASSYRDAVRTMSSQMRSARFQAMAEGREVRFSVDLRNRLYGVGAAMKPLPEPLQLRAIVANSELDPQSRASIRFLPSGGATGGSIEILRAPGVGTRLRVDWLSGRVTQEALTR</sequence>
<dbReference type="InterPro" id="IPR045584">
    <property type="entry name" value="Pilin-like"/>
</dbReference>
<evidence type="ECO:0000259" key="12">
    <source>
        <dbReference type="Pfam" id="PF12019"/>
    </source>
</evidence>
<keyword evidence="8 11" id="KW-0472">Membrane</keyword>
<dbReference type="PROSITE" id="PS00409">
    <property type="entry name" value="PROKAR_NTER_METHYL"/>
    <property type="match status" value="1"/>
</dbReference>
<dbReference type="NCBIfam" id="TIGR02532">
    <property type="entry name" value="IV_pilin_GFxxxE"/>
    <property type="match status" value="1"/>
</dbReference>
<dbReference type="GO" id="GO:0005886">
    <property type="term" value="C:plasma membrane"/>
    <property type="evidence" value="ECO:0007669"/>
    <property type="project" value="UniProtKB-SubCell"/>
</dbReference>
<evidence type="ECO:0000256" key="10">
    <source>
        <dbReference type="ARBA" id="ARBA00030775"/>
    </source>
</evidence>
<evidence type="ECO:0000256" key="5">
    <source>
        <dbReference type="ARBA" id="ARBA00022519"/>
    </source>
</evidence>
<dbReference type="InterPro" id="IPR012902">
    <property type="entry name" value="N_methyl_site"/>
</dbReference>
<keyword evidence="6 11" id="KW-0812">Transmembrane</keyword>
<keyword evidence="14" id="KW-1185">Reference proteome</keyword>
<evidence type="ECO:0000256" key="6">
    <source>
        <dbReference type="ARBA" id="ARBA00022692"/>
    </source>
</evidence>
<dbReference type="Pfam" id="PF07963">
    <property type="entry name" value="N_methyl"/>
    <property type="match status" value="1"/>
</dbReference>
<dbReference type="Gene3D" id="3.30.700.10">
    <property type="entry name" value="Glycoprotein, Type 4 Pilin"/>
    <property type="match status" value="1"/>
</dbReference>
<keyword evidence="7 11" id="KW-1133">Transmembrane helix</keyword>
<feature type="transmembrane region" description="Helical" evidence="11">
    <location>
        <begin position="12"/>
        <end position="30"/>
    </location>
</feature>
<dbReference type="InterPro" id="IPR022346">
    <property type="entry name" value="T2SS_GspH"/>
</dbReference>
<organism evidence="13 14">
    <name type="scientific">Paracidovorax cattleyae</name>
    <dbReference type="NCBI Taxonomy" id="80868"/>
    <lineage>
        <taxon>Bacteria</taxon>
        <taxon>Pseudomonadati</taxon>
        <taxon>Pseudomonadota</taxon>
        <taxon>Betaproteobacteria</taxon>
        <taxon>Burkholderiales</taxon>
        <taxon>Comamonadaceae</taxon>
        <taxon>Paracidovorax</taxon>
    </lineage>
</organism>
<proteinExistence type="inferred from homology"/>
<dbReference type="OrthoDB" id="8481584at2"/>
<name>A0A1H0MZH8_9BURK</name>
<evidence type="ECO:0000313" key="14">
    <source>
        <dbReference type="Proteomes" id="UP000199317"/>
    </source>
</evidence>
<evidence type="ECO:0000256" key="1">
    <source>
        <dbReference type="ARBA" id="ARBA00004377"/>
    </source>
</evidence>
<dbReference type="SUPFAM" id="SSF54523">
    <property type="entry name" value="Pili subunits"/>
    <property type="match status" value="1"/>
</dbReference>
<dbReference type="GO" id="GO:0015627">
    <property type="term" value="C:type II protein secretion system complex"/>
    <property type="evidence" value="ECO:0007669"/>
    <property type="project" value="InterPro"/>
</dbReference>